<name>A0A430AHB8_9ENTE</name>
<protein>
    <submittedName>
        <fullName evidence="1">Uncharacterized protein</fullName>
    </submittedName>
</protein>
<reference evidence="1 2" key="1">
    <citation type="submission" date="2017-05" db="EMBL/GenBank/DDBJ databases">
        <title>Vagococcus spp. assemblies.</title>
        <authorList>
            <person name="Gulvik C.A."/>
        </authorList>
    </citation>
    <scope>NUCLEOTIDE SEQUENCE [LARGE SCALE GENOMIC DNA]</scope>
    <source>
        <strain evidence="1 2">DSM 24756</strain>
    </source>
</reference>
<organism evidence="1 2">
    <name type="scientific">Vagococcus entomophilus</name>
    <dbReference type="NCBI Taxonomy" id="1160095"/>
    <lineage>
        <taxon>Bacteria</taxon>
        <taxon>Bacillati</taxon>
        <taxon>Bacillota</taxon>
        <taxon>Bacilli</taxon>
        <taxon>Lactobacillales</taxon>
        <taxon>Enterococcaceae</taxon>
        <taxon>Vagococcus</taxon>
    </lineage>
</organism>
<proteinExistence type="predicted"/>
<dbReference type="EMBL" id="NGJZ01000002">
    <property type="protein sequence ID" value="RSU07288.1"/>
    <property type="molecule type" value="Genomic_DNA"/>
</dbReference>
<keyword evidence="2" id="KW-1185">Reference proteome</keyword>
<sequence length="182" mass="22247">MRYKDHINIKFYLIRWKYYQEQRYYLEDLEKENATALFNALNGISVEDRELLSEKYYKSTIKADFDFKKEVYRTVKPIKNSELCLKRNLSEERYTQKMRLAEHNLKNRMFEIYNQMYEKLEEFKLMIGKSLYFKGYLNESKTGLNEYLLSQSMDEGMIFVEDINNREYYDLIALGFRKVPIK</sequence>
<dbReference type="AlphaFoldDB" id="A0A430AHB8"/>
<accession>A0A430AHB8</accession>
<dbReference type="RefSeq" id="WP_126825174.1">
    <property type="nucleotide sequence ID" value="NZ_JBHLWU010000002.1"/>
</dbReference>
<evidence type="ECO:0000313" key="1">
    <source>
        <dbReference type="EMBL" id="RSU07288.1"/>
    </source>
</evidence>
<comment type="caution">
    <text evidence="1">The sequence shown here is derived from an EMBL/GenBank/DDBJ whole genome shotgun (WGS) entry which is preliminary data.</text>
</comment>
<evidence type="ECO:0000313" key="2">
    <source>
        <dbReference type="Proteomes" id="UP000288669"/>
    </source>
</evidence>
<dbReference type="Proteomes" id="UP000288669">
    <property type="component" value="Unassembled WGS sequence"/>
</dbReference>
<gene>
    <name evidence="1" type="ORF">CBF30_08530</name>
</gene>